<keyword evidence="2" id="KW-0732">Signal</keyword>
<dbReference type="InterPro" id="IPR008979">
    <property type="entry name" value="Galactose-bd-like_sf"/>
</dbReference>
<dbReference type="GO" id="GO:0001681">
    <property type="term" value="F:sialate O-acetylesterase activity"/>
    <property type="evidence" value="ECO:0007669"/>
    <property type="project" value="InterPro"/>
</dbReference>
<dbReference type="Proteomes" id="UP000249725">
    <property type="component" value="Unassembled WGS sequence"/>
</dbReference>
<dbReference type="PANTHER" id="PTHR22901">
    <property type="entry name" value="SIALATE O-ACETYLESTERASE"/>
    <property type="match status" value="1"/>
</dbReference>
<evidence type="ECO:0000313" key="5">
    <source>
        <dbReference type="Proteomes" id="UP000249725"/>
    </source>
</evidence>
<evidence type="ECO:0000256" key="1">
    <source>
        <dbReference type="ARBA" id="ARBA00022801"/>
    </source>
</evidence>
<dbReference type="SUPFAM" id="SSF52266">
    <property type="entry name" value="SGNH hydrolase"/>
    <property type="match status" value="1"/>
</dbReference>
<dbReference type="Gene3D" id="3.40.50.1110">
    <property type="entry name" value="SGNH hydrolase"/>
    <property type="match status" value="2"/>
</dbReference>
<dbReference type="PANTHER" id="PTHR22901:SF0">
    <property type="entry name" value="SIALATE O-ACETYLESTERASE"/>
    <property type="match status" value="1"/>
</dbReference>
<evidence type="ECO:0000256" key="2">
    <source>
        <dbReference type="SAM" id="SignalP"/>
    </source>
</evidence>
<dbReference type="Gene3D" id="2.60.40.10">
    <property type="entry name" value="Immunoglobulins"/>
    <property type="match status" value="1"/>
</dbReference>
<accession>A0A328A9N8</accession>
<dbReference type="AlphaFoldDB" id="A0A328A9N8"/>
<proteinExistence type="predicted"/>
<feature type="domain" description="Sialate O-acetylesterase" evidence="3">
    <location>
        <begin position="109"/>
        <end position="232"/>
    </location>
</feature>
<name>A0A328A9N8_9CAUL</name>
<dbReference type="InterPro" id="IPR036514">
    <property type="entry name" value="SGNH_hydro_sf"/>
</dbReference>
<keyword evidence="5" id="KW-1185">Reference proteome</keyword>
<organism evidence="4 5">
    <name type="scientific">Phenylobacterium deserti</name>
    <dbReference type="NCBI Taxonomy" id="1914756"/>
    <lineage>
        <taxon>Bacteria</taxon>
        <taxon>Pseudomonadati</taxon>
        <taxon>Pseudomonadota</taxon>
        <taxon>Alphaproteobacteria</taxon>
        <taxon>Caulobacterales</taxon>
        <taxon>Caulobacteraceae</taxon>
        <taxon>Phenylobacterium</taxon>
    </lineage>
</organism>
<reference evidence="5" key="1">
    <citation type="submission" date="2018-05" db="EMBL/GenBank/DDBJ databases">
        <authorList>
            <person name="Li X."/>
        </authorList>
    </citation>
    <scope>NUCLEOTIDE SEQUENCE [LARGE SCALE GENOMIC DNA]</scope>
    <source>
        <strain evidence="5">YIM 73061</strain>
    </source>
</reference>
<gene>
    <name evidence="4" type="ORF">DJ018_15465</name>
</gene>
<comment type="caution">
    <text evidence="4">The sequence shown here is derived from an EMBL/GenBank/DDBJ whole genome shotgun (WGS) entry which is preliminary data.</text>
</comment>
<sequence>MGVGWRRILGPAAAALLVAAAGGASAQSLLHTMFQDHAVLQRERPVPVWGQAQPGEQVTVEFAGKSASATADAQGRWRAELPATPAGGPFVLRARAGGRTQSVSDVLVGDVWLCSGQSNMQMRVKFVSNAENELREANHPNIRLFQVDQYASSKPLTDFAPDKARPSWNAVTPQTIGEFSAACYFFARELQKTVNVPQGLVHASWGGSTIQTWLTEPTLRQLGYGAAVDALQQYRTDPAGAGRTWGKAFEGWWRKNYPTAGTPWLASDNAGWKTAPEGFGAWETWGDPDLVGFDGLAWLRTTVDLTAAQARQRASLELGAVADADITWINGVPIGSDRMWGPERRYQIPKGVLKAGRNTITMGVFNAWNNGGLLSSRDKQLLRVANQPVPLNGAWSYKIGAKGNSAVPFPPWDALFGIAVARNGMIEPIGPYAARGLLWYQGESNTARPLEYGPMLQGLMRDFRATQGRDIDVLVVQLAAFGSRASQPMNNGWTIVREQQRRVVAADPHAGLVITTDIGDPTDVHPTQKPELGRRLARAARHVSYGEAISPSGPVAARAEGGGGVVQVKFSDVTGKLLTYSSNIAIGFELCGGEAAGSCAFVEGRVISPNIVRLNVPHMPQPKLVRFCWADSPICNLYDESGLPAGPFEIPVQ</sequence>
<dbReference type="SUPFAM" id="SSF49785">
    <property type="entry name" value="Galactose-binding domain-like"/>
    <property type="match status" value="1"/>
</dbReference>
<protein>
    <submittedName>
        <fullName evidence="4">9-O-acetylesterase</fullName>
    </submittedName>
</protein>
<feature type="chain" id="PRO_5016287646" evidence="2">
    <location>
        <begin position="27"/>
        <end position="653"/>
    </location>
</feature>
<feature type="domain" description="Sialate O-acetylesterase" evidence="3">
    <location>
        <begin position="433"/>
        <end position="540"/>
    </location>
</feature>
<dbReference type="InterPro" id="IPR039329">
    <property type="entry name" value="SIAE"/>
</dbReference>
<dbReference type="InterPro" id="IPR005181">
    <property type="entry name" value="SASA"/>
</dbReference>
<feature type="signal peptide" evidence="2">
    <location>
        <begin position="1"/>
        <end position="26"/>
    </location>
</feature>
<dbReference type="OrthoDB" id="9795554at2"/>
<evidence type="ECO:0000259" key="3">
    <source>
        <dbReference type="Pfam" id="PF03629"/>
    </source>
</evidence>
<dbReference type="InterPro" id="IPR013783">
    <property type="entry name" value="Ig-like_fold"/>
</dbReference>
<evidence type="ECO:0000313" key="4">
    <source>
        <dbReference type="EMBL" id="RAK51340.1"/>
    </source>
</evidence>
<dbReference type="GO" id="GO:0005975">
    <property type="term" value="P:carbohydrate metabolic process"/>
    <property type="evidence" value="ECO:0007669"/>
    <property type="project" value="TreeGrafter"/>
</dbReference>
<keyword evidence="1" id="KW-0378">Hydrolase</keyword>
<dbReference type="EMBL" id="QFYR01000004">
    <property type="protein sequence ID" value="RAK51340.1"/>
    <property type="molecule type" value="Genomic_DNA"/>
</dbReference>
<dbReference type="Pfam" id="PF03629">
    <property type="entry name" value="SASA"/>
    <property type="match status" value="2"/>
</dbReference>